<dbReference type="PANTHER" id="PTHR38111:SF2">
    <property type="entry name" value="FINGER DOMAIN PROTEIN, PUTATIVE (AFU_ORTHOLOGUE AFUA_1G01560)-RELATED"/>
    <property type="match status" value="1"/>
</dbReference>
<dbReference type="Proteomes" id="UP001213681">
    <property type="component" value="Unassembled WGS sequence"/>
</dbReference>
<dbReference type="InterPro" id="IPR053178">
    <property type="entry name" value="Osmoadaptation_assoc"/>
</dbReference>
<reference evidence="1" key="2">
    <citation type="journal article" date="2023" name="IMA Fungus">
        <title>Comparative genomic study of the Penicillium genus elucidates a diverse pangenome and 15 lateral gene transfer events.</title>
        <authorList>
            <person name="Petersen C."/>
            <person name="Sorensen T."/>
            <person name="Nielsen M.R."/>
            <person name="Sondergaard T.E."/>
            <person name="Sorensen J.L."/>
            <person name="Fitzpatrick D.A."/>
            <person name="Frisvad J.C."/>
            <person name="Nielsen K.L."/>
        </authorList>
    </citation>
    <scope>NUCLEOTIDE SEQUENCE</scope>
    <source>
        <strain evidence="1">IBT 16125</strain>
    </source>
</reference>
<dbReference type="RefSeq" id="XP_056768519.1">
    <property type="nucleotide sequence ID" value="XM_056907112.1"/>
</dbReference>
<dbReference type="GeneID" id="81597355"/>
<evidence type="ECO:0008006" key="3">
    <source>
        <dbReference type="Google" id="ProtNLM"/>
    </source>
</evidence>
<dbReference type="AlphaFoldDB" id="A0AAD6CAF5"/>
<sequence>MQAPKCHQNAHWVLSTGARRSHDVNLVLPEKSGYFLYMVRVTCVIANIVEQCVGGIPCESCIRTGKICRKQMSEELKAVYVFYKETECTLRKLIPATLAADTRTIHLDCFFAFLYRNHLVHHTDVLVEVLLPLVSESALLSSVVSAIGALDASRHGYCANYVETESPRFLAYKSYSRSIELLKTVLLESEVSLRDDILWATFFLGLFELMADPSGDGWAKHMLHGTSRLLQGAGATTTISRPRKAFLGIFRMFEANRAILYGEGTILSSLEWAPTYQMDDQTPVSKWDSLGRIPSIMAEISTFNTRFYGYVSSVMSFDIPDPTLDQFGVEAAEIQNDIYKLYSELQNTDPERSKSLPFHQALSYYHAILLDLFNTFDYYHCWHLDHSPYLSRCEINHHVNQILQRAEIILDTPGGCGLLLILPLRVAGTRAETDIQKATVQALLDSIFKRGFIVAARIKDDLHLLWDWKGRLDSPLEGVE</sequence>
<dbReference type="PANTHER" id="PTHR38111">
    <property type="entry name" value="ZN(2)-C6 FUNGAL-TYPE DOMAIN-CONTAINING PROTEIN-RELATED"/>
    <property type="match status" value="1"/>
</dbReference>
<comment type="caution">
    <text evidence="1">The sequence shown here is derived from an EMBL/GenBank/DDBJ whole genome shotgun (WGS) entry which is preliminary data.</text>
</comment>
<protein>
    <recommendedName>
        <fullName evidence="3">Transcription factor domain-containing protein</fullName>
    </recommendedName>
</protein>
<evidence type="ECO:0000313" key="2">
    <source>
        <dbReference type="Proteomes" id="UP001213681"/>
    </source>
</evidence>
<dbReference type="InterPro" id="IPR021858">
    <property type="entry name" value="Fun_TF"/>
</dbReference>
<gene>
    <name evidence="1" type="ORF">N7458_003730</name>
</gene>
<accession>A0AAD6CAF5</accession>
<keyword evidence="2" id="KW-1185">Reference proteome</keyword>
<name>A0AAD6CAF5_9EURO</name>
<dbReference type="Pfam" id="PF11951">
    <property type="entry name" value="Fungal_trans_2"/>
    <property type="match status" value="1"/>
</dbReference>
<proteinExistence type="predicted"/>
<reference evidence="1" key="1">
    <citation type="submission" date="2022-12" db="EMBL/GenBank/DDBJ databases">
        <authorList>
            <person name="Petersen C."/>
        </authorList>
    </citation>
    <scope>NUCLEOTIDE SEQUENCE</scope>
    <source>
        <strain evidence="1">IBT 16125</strain>
    </source>
</reference>
<dbReference type="EMBL" id="JAPVEA010000003">
    <property type="protein sequence ID" value="KAJ5456147.1"/>
    <property type="molecule type" value="Genomic_DNA"/>
</dbReference>
<evidence type="ECO:0000313" key="1">
    <source>
        <dbReference type="EMBL" id="KAJ5456147.1"/>
    </source>
</evidence>
<organism evidence="1 2">
    <name type="scientific">Penicillium daleae</name>
    <dbReference type="NCBI Taxonomy" id="63821"/>
    <lineage>
        <taxon>Eukaryota</taxon>
        <taxon>Fungi</taxon>
        <taxon>Dikarya</taxon>
        <taxon>Ascomycota</taxon>
        <taxon>Pezizomycotina</taxon>
        <taxon>Eurotiomycetes</taxon>
        <taxon>Eurotiomycetidae</taxon>
        <taxon>Eurotiales</taxon>
        <taxon>Aspergillaceae</taxon>
        <taxon>Penicillium</taxon>
    </lineage>
</organism>